<dbReference type="Proteomes" id="UP000287447">
    <property type="component" value="Unassembled WGS sequence"/>
</dbReference>
<dbReference type="SUPFAM" id="SSF103481">
    <property type="entry name" value="Multidrug resistance efflux transporter EmrE"/>
    <property type="match status" value="2"/>
</dbReference>
<evidence type="ECO:0000313" key="4">
    <source>
        <dbReference type="Proteomes" id="UP000287447"/>
    </source>
</evidence>
<keyword evidence="1" id="KW-0812">Transmembrane</keyword>
<dbReference type="OrthoDB" id="7831850at2"/>
<dbReference type="PANTHER" id="PTHR22911:SF79">
    <property type="entry name" value="MOBA-LIKE NTP TRANSFERASE DOMAIN-CONTAINING PROTEIN"/>
    <property type="match status" value="1"/>
</dbReference>
<feature type="transmembrane region" description="Helical" evidence="1">
    <location>
        <begin position="39"/>
        <end position="58"/>
    </location>
</feature>
<dbReference type="GO" id="GO:0016020">
    <property type="term" value="C:membrane"/>
    <property type="evidence" value="ECO:0007669"/>
    <property type="project" value="InterPro"/>
</dbReference>
<evidence type="ECO:0000256" key="1">
    <source>
        <dbReference type="SAM" id="Phobius"/>
    </source>
</evidence>
<feature type="transmembrane region" description="Helical" evidence="1">
    <location>
        <begin position="97"/>
        <end position="117"/>
    </location>
</feature>
<name>A0A3S2Z8S7_9PROT</name>
<feature type="domain" description="EamA" evidence="2">
    <location>
        <begin position="8"/>
        <end position="142"/>
    </location>
</feature>
<dbReference type="EMBL" id="SADE01000001">
    <property type="protein sequence ID" value="RVU37994.1"/>
    <property type="molecule type" value="Genomic_DNA"/>
</dbReference>
<organism evidence="3 4">
    <name type="scientific">Hwanghaeella grinnelliae</name>
    <dbReference type="NCBI Taxonomy" id="2500179"/>
    <lineage>
        <taxon>Bacteria</taxon>
        <taxon>Pseudomonadati</taxon>
        <taxon>Pseudomonadota</taxon>
        <taxon>Alphaproteobacteria</taxon>
        <taxon>Rhodospirillales</taxon>
        <taxon>Rhodospirillaceae</taxon>
        <taxon>Hwanghaeella</taxon>
    </lineage>
</organism>
<comment type="caution">
    <text evidence="3">The sequence shown here is derived from an EMBL/GenBank/DDBJ whole genome shotgun (WGS) entry which is preliminary data.</text>
</comment>
<feature type="domain" description="EamA" evidence="2">
    <location>
        <begin position="157"/>
        <end position="291"/>
    </location>
</feature>
<keyword evidence="1" id="KW-0472">Membrane</keyword>
<feature type="transmembrane region" description="Helical" evidence="1">
    <location>
        <begin position="129"/>
        <end position="148"/>
    </location>
</feature>
<reference evidence="4" key="1">
    <citation type="submission" date="2019-01" db="EMBL/GenBank/DDBJ databases">
        <title>Gri0909 isolated from a small marine red alga.</title>
        <authorList>
            <person name="Kim J."/>
            <person name="Jeong S.E."/>
            <person name="Jeon C.O."/>
        </authorList>
    </citation>
    <scope>NUCLEOTIDE SEQUENCE [LARGE SCALE GENOMIC DNA]</scope>
    <source>
        <strain evidence="4">Gri0909</strain>
    </source>
</reference>
<protein>
    <submittedName>
        <fullName evidence="3">DMT family transporter</fullName>
    </submittedName>
</protein>
<dbReference type="PANTHER" id="PTHR22911">
    <property type="entry name" value="ACYL-MALONYL CONDENSING ENZYME-RELATED"/>
    <property type="match status" value="1"/>
</dbReference>
<feature type="transmembrane region" description="Helical" evidence="1">
    <location>
        <begin position="224"/>
        <end position="244"/>
    </location>
</feature>
<dbReference type="InterPro" id="IPR037185">
    <property type="entry name" value="EmrE-like"/>
</dbReference>
<keyword evidence="1" id="KW-1133">Transmembrane helix</keyword>
<dbReference type="Pfam" id="PF00892">
    <property type="entry name" value="EamA"/>
    <property type="match status" value="2"/>
</dbReference>
<keyword evidence="4" id="KW-1185">Reference proteome</keyword>
<feature type="transmembrane region" description="Helical" evidence="1">
    <location>
        <begin position="256"/>
        <end position="275"/>
    </location>
</feature>
<dbReference type="InterPro" id="IPR000620">
    <property type="entry name" value="EamA_dom"/>
</dbReference>
<dbReference type="RefSeq" id="WP_127763367.1">
    <property type="nucleotide sequence ID" value="NZ_SADE01000001.1"/>
</dbReference>
<feature type="transmembrane region" description="Helical" evidence="1">
    <location>
        <begin position="70"/>
        <end position="91"/>
    </location>
</feature>
<accession>A0A3S2Z8S7</accession>
<sequence>MKRSALYWAYLMLLAGVCGHASSEFVAKLTGVVGPELTVWRFMIGGMGLVTVSLIWPSSRNLLEPLRKDGVPIIALSILGMTAAQLLFHWALDYATVIQVATLVTTMPIIVVVVNRIVNKVPISTPKLISGLGALAGVIFLITDGYLSQVLADASVIGMFLALSCGALGAIYIVLSKPFFVKYGAIRMTTYTFALGFFVLWPFVGLVWGIWVDPATLFDRPMDNALAIITLGVWNTTIGFVLWLGGLALVPDTGRANYMFFLKPVIAAILAVWILNEPITLAQGLAILAVTGCVAAEVFWEEIVGMIKRRSKA</sequence>
<feature type="transmembrane region" description="Helical" evidence="1">
    <location>
        <begin position="281"/>
        <end position="300"/>
    </location>
</feature>
<proteinExistence type="predicted"/>
<dbReference type="AlphaFoldDB" id="A0A3S2Z8S7"/>
<feature type="transmembrane region" description="Helical" evidence="1">
    <location>
        <begin position="188"/>
        <end position="212"/>
    </location>
</feature>
<evidence type="ECO:0000313" key="3">
    <source>
        <dbReference type="EMBL" id="RVU37994.1"/>
    </source>
</evidence>
<feature type="transmembrane region" description="Helical" evidence="1">
    <location>
        <begin position="154"/>
        <end position="176"/>
    </location>
</feature>
<gene>
    <name evidence="3" type="ORF">EOI86_01425</name>
</gene>
<evidence type="ECO:0000259" key="2">
    <source>
        <dbReference type="Pfam" id="PF00892"/>
    </source>
</evidence>